<proteinExistence type="predicted"/>
<dbReference type="SUPFAM" id="SSF82153">
    <property type="entry name" value="FAS1 domain"/>
    <property type="match status" value="1"/>
</dbReference>
<dbReference type="Proteomes" id="UP000747542">
    <property type="component" value="Unassembled WGS sequence"/>
</dbReference>
<feature type="non-terminal residue" evidence="3">
    <location>
        <position position="1131"/>
    </location>
</feature>
<accession>A0A8J5MM22</accession>
<evidence type="ECO:0000259" key="2">
    <source>
        <dbReference type="PROSITE" id="PS50213"/>
    </source>
</evidence>
<dbReference type="PROSITE" id="PS50213">
    <property type="entry name" value="FAS1"/>
    <property type="match status" value="2"/>
</dbReference>
<reference evidence="3" key="1">
    <citation type="journal article" date="2021" name="Sci. Adv.">
        <title>The American lobster genome reveals insights on longevity, neural, and immune adaptations.</title>
        <authorList>
            <person name="Polinski J.M."/>
            <person name="Zimin A.V."/>
            <person name="Clark K.F."/>
            <person name="Kohn A.B."/>
            <person name="Sadowski N."/>
            <person name="Timp W."/>
            <person name="Ptitsyn A."/>
            <person name="Khanna P."/>
            <person name="Romanova D.Y."/>
            <person name="Williams P."/>
            <person name="Greenwood S.J."/>
            <person name="Moroz L.L."/>
            <person name="Walt D.R."/>
            <person name="Bodnar A.G."/>
        </authorList>
    </citation>
    <scope>NUCLEOTIDE SEQUENCE</scope>
    <source>
        <strain evidence="3">GMGI-L3</strain>
    </source>
</reference>
<dbReference type="AlphaFoldDB" id="A0A8J5MM22"/>
<comment type="caution">
    <text evidence="3">The sequence shown here is derived from an EMBL/GenBank/DDBJ whole genome shotgun (WGS) entry which is preliminary data.</text>
</comment>
<evidence type="ECO:0000256" key="1">
    <source>
        <dbReference type="SAM" id="MobiDB-lite"/>
    </source>
</evidence>
<dbReference type="InterPro" id="IPR000782">
    <property type="entry name" value="FAS1_domain"/>
</dbReference>
<organism evidence="3 4">
    <name type="scientific">Homarus americanus</name>
    <name type="common">American lobster</name>
    <dbReference type="NCBI Taxonomy" id="6706"/>
    <lineage>
        <taxon>Eukaryota</taxon>
        <taxon>Metazoa</taxon>
        <taxon>Ecdysozoa</taxon>
        <taxon>Arthropoda</taxon>
        <taxon>Crustacea</taxon>
        <taxon>Multicrustacea</taxon>
        <taxon>Malacostraca</taxon>
        <taxon>Eumalacostraca</taxon>
        <taxon>Eucarida</taxon>
        <taxon>Decapoda</taxon>
        <taxon>Pleocyemata</taxon>
        <taxon>Astacidea</taxon>
        <taxon>Nephropoidea</taxon>
        <taxon>Nephropidae</taxon>
        <taxon>Homarus</taxon>
    </lineage>
</organism>
<gene>
    <name evidence="3" type="ORF">Hamer_G020770</name>
</gene>
<dbReference type="EMBL" id="JAHLQT010039134">
    <property type="protein sequence ID" value="KAG7156458.1"/>
    <property type="molecule type" value="Genomic_DNA"/>
</dbReference>
<sequence>MGEGKQSLDEDYGGVEGVKGLLEYLELEPVDAEDPRISEPGGLKMKSHTGDNLVFTRNQGGTISVNGAPVEGLKTLDDGTQVYTLERFLEDHRGRLDEAFQFLSSQVARESLSSPSSPRHLGLGDIPQKQRYPAESSVEPVQVPRPTVDDKEDYPRYSVVVSQVTEISSETSPPLSVNSPPEDVLPVTEAFTNSIPKDTIPLTESLDVSPVPETHSLIEPISVTESLAEQSSPVLGFLRKVAGPGTVVSGEPLNGEPVPGTNDSLSSLQPPIEALYEIIPLKEPRQEISDHPIRESKSFSAASEFPVTVSPEPYTIQPIPVTEITSEVIVDVDPKTEISFESSSGSVSSSKISSEVSEHIKLIHELDGDPVLTTLSATVSPSLEQVTLVTILKGEEIRLNPVLPNSFKGMNHAELAVPNFLQGVTRDERNLRQHLEAATLPDPPQALEETHVPIIDIWLLGLEHQNNSGLPNEQVVRTVLTPDDSVMISLGMKNASHPLHDDSAENVALLKQFLLDYLLQDPVSAQNSQINLPEGLTVTNIAGKNLIFKSDINGNLTINNVAVLSMEELSDGTAVFTLADMLFDHRAKIAEASDLLNNQSNVPFLLPEETDIAHQQAEETSLPGPNISQPPSEVDITENGTQEPISDTVVEIPQEALKLGRIPLLVEEMEASSLLDLWRRALSHQQSPPTFTSDPMTILSPDYLEVMNLVPEDVPNPLFDDSKDSVALVKEFLLDYLVLDPVIDQDSRLARAQGLTLINMAGKELTFRADQDGNIVVNGVPVVDHQILRDGTQVYTLGDFLFDHRAKVNQASLELTDHHADPLLTTLHLDQAGEHSDVGLLPAVVPFTRAVGMQSLGGGGETREVHFTGRESQEVPTLPLNLNAHTSSLYNLWRHAFRVQGSAGGEAPKTVLSPRASVMINLVPQDAPHPLYDDNADNVALRTQFLLNYLIKYRISALDSRMTRPEGLSVKTLGDRNLTFKKGAGGEITVNGVEVRQVEQLLDGTVVYTLDNLLFDHRTQVQEAFANLIQSEPGRISPFPQVSDVLITRPETPTPQDRLLASEAEDPVHEVPVQEGEAPVFEAEIPVPEGEASVFEAEVPVHEVETPVFEAEVPVHEVQAPVFEAEVPFPE</sequence>
<feature type="domain" description="FAS1" evidence="2">
    <location>
        <begin position="873"/>
        <end position="1014"/>
    </location>
</feature>
<evidence type="ECO:0000313" key="4">
    <source>
        <dbReference type="Proteomes" id="UP000747542"/>
    </source>
</evidence>
<protein>
    <recommendedName>
        <fullName evidence="2">FAS1 domain-containing protein</fullName>
    </recommendedName>
</protein>
<feature type="domain" description="FAS1" evidence="2">
    <location>
        <begin position="646"/>
        <end position="801"/>
    </location>
</feature>
<dbReference type="InterPro" id="IPR036378">
    <property type="entry name" value="FAS1_dom_sf"/>
</dbReference>
<evidence type="ECO:0000313" key="3">
    <source>
        <dbReference type="EMBL" id="KAG7156458.1"/>
    </source>
</evidence>
<keyword evidence="4" id="KW-1185">Reference proteome</keyword>
<name>A0A8J5MM22_HOMAM</name>
<feature type="region of interest" description="Disordered" evidence="1">
    <location>
        <begin position="111"/>
        <end position="153"/>
    </location>
</feature>